<feature type="transmembrane region" description="Helical" evidence="6">
    <location>
        <begin position="390"/>
        <end position="412"/>
    </location>
</feature>
<dbReference type="GO" id="GO:0005351">
    <property type="term" value="F:carbohydrate:proton symporter activity"/>
    <property type="evidence" value="ECO:0007669"/>
    <property type="project" value="TreeGrafter"/>
</dbReference>
<dbReference type="InterPro" id="IPR050360">
    <property type="entry name" value="MFS_Sugar_Transporters"/>
</dbReference>
<feature type="transmembrane region" description="Helical" evidence="6">
    <location>
        <begin position="47"/>
        <end position="67"/>
    </location>
</feature>
<feature type="transmembrane region" description="Helical" evidence="6">
    <location>
        <begin position="418"/>
        <end position="438"/>
    </location>
</feature>
<dbReference type="PANTHER" id="PTHR48022:SF2">
    <property type="entry name" value="PLASTIDIC GLUCOSE TRANSPORTER 4"/>
    <property type="match status" value="1"/>
</dbReference>
<dbReference type="PANTHER" id="PTHR48022">
    <property type="entry name" value="PLASTIDIC GLUCOSE TRANSPORTER 4"/>
    <property type="match status" value="1"/>
</dbReference>
<evidence type="ECO:0000256" key="5">
    <source>
        <dbReference type="ARBA" id="ARBA00023136"/>
    </source>
</evidence>
<comment type="subcellular location">
    <subcellularLocation>
        <location evidence="1">Membrane</location>
        <topology evidence="1">Multi-pass membrane protein</topology>
    </subcellularLocation>
</comment>
<dbReference type="Proteomes" id="UP001642409">
    <property type="component" value="Unassembled WGS sequence"/>
</dbReference>
<keyword evidence="4 6" id="KW-1133">Transmembrane helix</keyword>
<reference evidence="10 11" key="2">
    <citation type="submission" date="2024-07" db="EMBL/GenBank/DDBJ databases">
        <authorList>
            <person name="Akdeniz Z."/>
        </authorList>
    </citation>
    <scope>NUCLEOTIDE SEQUENCE [LARGE SCALE GENOMIC DNA]</scope>
</reference>
<dbReference type="Pfam" id="PF00083">
    <property type="entry name" value="Sugar_tr"/>
    <property type="match status" value="1"/>
</dbReference>
<gene>
    <name evidence="10" type="ORF">HINF_LOCUS53074</name>
    <name evidence="9" type="ORF">HINF_LOCUS61972</name>
</gene>
<feature type="transmembrane region" description="Helical" evidence="6">
    <location>
        <begin position="292"/>
        <end position="314"/>
    </location>
</feature>
<sequence length="456" mass="50846">MLSKVAILSVFCLLAGGINYGTALTNLPVQIVTKYASITHFDPDNPTITSLIEVSFCIGAALGSSVSQLITRKMSYPKALMMFFGLAILMNVVQIIPIHWIYLVSCRTVSGFITSGINSIAPLQVASQLSAHHREKAMMMYDFSLNAGVTLAYLIHFGISFDYNYWQFTFLAPILCNITGALVAMTLIKASKAARQIQTLKKFVEDQEEKEPLVHESITVQHSASDYPAPMSLDHNLMNEVQNAVKKPQLSRKQLNRIKYVAFAIGAFQMLTGIDAIVMYSSDIFETEFGSVRAGILGSVLLGVVNLITIVVSAQFVGKIQRRKMLLFGIIGVSVCNISIGCCYLLNINKREIYIMALTVLFQIFYCSGPEPLVFMMFSEMFPEEHKNQLNSLAYSTNWVANILVVFTFQFFFDHLWILYFFYAVCTLGFGLSGVALAPETCGKSLEEIEQQLLQW</sequence>
<feature type="transmembrane region" description="Helical" evidence="6">
    <location>
        <begin position="326"/>
        <end position="347"/>
    </location>
</feature>
<comment type="similarity">
    <text evidence="2">Belongs to the major facilitator superfamily. Sugar transporter (TC 2.A.1.1) family.</text>
</comment>
<feature type="transmembrane region" description="Helical" evidence="6">
    <location>
        <begin position="79"/>
        <end position="102"/>
    </location>
</feature>
<dbReference type="InterPro" id="IPR005828">
    <property type="entry name" value="MFS_sugar_transport-like"/>
</dbReference>
<name>A0AA86RLY7_9EUKA</name>
<feature type="domain" description="Major facilitator superfamily (MFS) profile" evidence="8">
    <location>
        <begin position="5"/>
        <end position="442"/>
    </location>
</feature>
<dbReference type="SUPFAM" id="SSF103473">
    <property type="entry name" value="MFS general substrate transporter"/>
    <property type="match status" value="1"/>
</dbReference>
<comment type="caution">
    <text evidence="9">The sequence shown here is derived from an EMBL/GenBank/DDBJ whole genome shotgun (WGS) entry which is preliminary data.</text>
</comment>
<reference evidence="9" key="1">
    <citation type="submission" date="2023-06" db="EMBL/GenBank/DDBJ databases">
        <authorList>
            <person name="Kurt Z."/>
        </authorList>
    </citation>
    <scope>NUCLEOTIDE SEQUENCE</scope>
</reference>
<evidence type="ECO:0000313" key="10">
    <source>
        <dbReference type="EMBL" id="CAL6067544.1"/>
    </source>
</evidence>
<keyword evidence="5 6" id="KW-0472">Membrane</keyword>
<keyword evidence="11" id="KW-1185">Reference proteome</keyword>
<feature type="transmembrane region" description="Helical" evidence="6">
    <location>
        <begin position="260"/>
        <end position="280"/>
    </location>
</feature>
<evidence type="ECO:0000259" key="8">
    <source>
        <dbReference type="PROSITE" id="PS50850"/>
    </source>
</evidence>
<feature type="transmembrane region" description="Helical" evidence="6">
    <location>
        <begin position="353"/>
        <end position="378"/>
    </location>
</feature>
<evidence type="ECO:0000313" key="9">
    <source>
        <dbReference type="EMBL" id="CAI9974327.1"/>
    </source>
</evidence>
<dbReference type="AlphaFoldDB" id="A0AA86RLY7"/>
<evidence type="ECO:0000256" key="4">
    <source>
        <dbReference type="ARBA" id="ARBA00022989"/>
    </source>
</evidence>
<keyword evidence="7" id="KW-0732">Signal</keyword>
<dbReference type="Gene3D" id="1.20.1250.20">
    <property type="entry name" value="MFS general substrate transporter like domains"/>
    <property type="match status" value="1"/>
</dbReference>
<protein>
    <submittedName>
        <fullName evidence="9">Hexose transporter</fullName>
    </submittedName>
    <submittedName>
        <fullName evidence="10">Hexose_transporter</fullName>
    </submittedName>
</protein>
<evidence type="ECO:0000256" key="3">
    <source>
        <dbReference type="ARBA" id="ARBA00022692"/>
    </source>
</evidence>
<feature type="transmembrane region" description="Helical" evidence="6">
    <location>
        <begin position="165"/>
        <end position="188"/>
    </location>
</feature>
<feature type="transmembrane region" description="Helical" evidence="6">
    <location>
        <begin position="139"/>
        <end position="159"/>
    </location>
</feature>
<evidence type="ECO:0000256" key="2">
    <source>
        <dbReference type="ARBA" id="ARBA00010992"/>
    </source>
</evidence>
<proteinExistence type="inferred from homology"/>
<dbReference type="EMBL" id="CAXDID020000268">
    <property type="protein sequence ID" value="CAL6067544.1"/>
    <property type="molecule type" value="Genomic_DNA"/>
</dbReference>
<dbReference type="InterPro" id="IPR036259">
    <property type="entry name" value="MFS_trans_sf"/>
</dbReference>
<organism evidence="9">
    <name type="scientific">Hexamita inflata</name>
    <dbReference type="NCBI Taxonomy" id="28002"/>
    <lineage>
        <taxon>Eukaryota</taxon>
        <taxon>Metamonada</taxon>
        <taxon>Diplomonadida</taxon>
        <taxon>Hexamitidae</taxon>
        <taxon>Hexamitinae</taxon>
        <taxon>Hexamita</taxon>
    </lineage>
</organism>
<evidence type="ECO:0000256" key="1">
    <source>
        <dbReference type="ARBA" id="ARBA00004141"/>
    </source>
</evidence>
<feature type="chain" id="PRO_5041702552" evidence="7">
    <location>
        <begin position="24"/>
        <end position="456"/>
    </location>
</feature>
<feature type="signal peptide" evidence="7">
    <location>
        <begin position="1"/>
        <end position="23"/>
    </location>
</feature>
<dbReference type="EMBL" id="CATOUU010001142">
    <property type="protein sequence ID" value="CAI9974327.1"/>
    <property type="molecule type" value="Genomic_DNA"/>
</dbReference>
<evidence type="ECO:0000313" key="11">
    <source>
        <dbReference type="Proteomes" id="UP001642409"/>
    </source>
</evidence>
<dbReference type="PROSITE" id="PS50850">
    <property type="entry name" value="MFS"/>
    <property type="match status" value="1"/>
</dbReference>
<accession>A0AA86RLY7</accession>
<dbReference type="InterPro" id="IPR020846">
    <property type="entry name" value="MFS_dom"/>
</dbReference>
<dbReference type="GO" id="GO:0016020">
    <property type="term" value="C:membrane"/>
    <property type="evidence" value="ECO:0007669"/>
    <property type="project" value="UniProtKB-SubCell"/>
</dbReference>
<keyword evidence="3 6" id="KW-0812">Transmembrane</keyword>
<evidence type="ECO:0000256" key="6">
    <source>
        <dbReference type="SAM" id="Phobius"/>
    </source>
</evidence>
<evidence type="ECO:0000256" key="7">
    <source>
        <dbReference type="SAM" id="SignalP"/>
    </source>
</evidence>